<evidence type="ECO:0000256" key="2">
    <source>
        <dbReference type="SAM" id="SignalP"/>
    </source>
</evidence>
<keyword evidence="1" id="KW-1015">Disulfide bond</keyword>
<keyword evidence="1" id="KW-0245">EGF-like domain</keyword>
<dbReference type="Proteomes" id="UP000594262">
    <property type="component" value="Unplaced"/>
</dbReference>
<feature type="domain" description="EGF-like" evidence="3">
    <location>
        <begin position="116"/>
        <end position="157"/>
    </location>
</feature>
<feature type="signal peptide" evidence="2">
    <location>
        <begin position="1"/>
        <end position="18"/>
    </location>
</feature>
<evidence type="ECO:0000256" key="1">
    <source>
        <dbReference type="PROSITE-ProRule" id="PRU00076"/>
    </source>
</evidence>
<name>A0A7M5XE87_9CNID</name>
<feature type="disulfide bond" evidence="1">
    <location>
        <begin position="147"/>
        <end position="156"/>
    </location>
</feature>
<reference evidence="4" key="1">
    <citation type="submission" date="2021-01" db="UniProtKB">
        <authorList>
            <consortium name="EnsemblMetazoa"/>
        </authorList>
    </citation>
    <scope>IDENTIFICATION</scope>
</reference>
<evidence type="ECO:0000313" key="5">
    <source>
        <dbReference type="Proteomes" id="UP000594262"/>
    </source>
</evidence>
<feature type="chain" id="PRO_5029549146" description="EGF-like domain-containing protein" evidence="2">
    <location>
        <begin position="19"/>
        <end position="377"/>
    </location>
</feature>
<proteinExistence type="predicted"/>
<keyword evidence="5" id="KW-1185">Reference proteome</keyword>
<evidence type="ECO:0000259" key="3">
    <source>
        <dbReference type="PROSITE" id="PS50026"/>
    </source>
</evidence>
<dbReference type="PROSITE" id="PS50026">
    <property type="entry name" value="EGF_3"/>
    <property type="match status" value="1"/>
</dbReference>
<dbReference type="EnsemblMetazoa" id="CLYHEMT021095.1">
    <property type="protein sequence ID" value="CLYHEMP021095.1"/>
    <property type="gene ID" value="CLYHEMG021095"/>
</dbReference>
<comment type="caution">
    <text evidence="1">Lacks conserved residue(s) required for the propagation of feature annotation.</text>
</comment>
<keyword evidence="2" id="KW-0732">Signal</keyword>
<sequence length="377" mass="42955">MTLKILTLLYLAVTLSTQQELWGPKTKIIQHNIASPNVAIETVRFIKLKFAYTSSMYISFNDGKTKMQCFLRCMDLAECVAISYSVVKNRCKIHATVFRASPKTSRINVEYVAYEMKNPCTGNPNLCEHGSFCSPIRPTKSYECVNCLPPYFGKHCNETLGAPLPAVTEDIIYGRNSSCRMLDHFFGLPSSSHLPYFIHPWRDARKIKVLCKKDEMMISDLKSWSTSPIRFLKSEDLKDGLDISQPNYLAHTSFIKTLNSLMHFDKFYIGCTRDDSAWFDFSNKLARNSGLALVNYWTNDTNSRPKSSDMNRNSGGTPGYDFTLLDEKYSSPDVDIENRPFQDFFVGANGDKMTFTENEKECFGYTSSWLSFRIAGL</sequence>
<evidence type="ECO:0000313" key="4">
    <source>
        <dbReference type="EnsemblMetazoa" id="CLYHEMP021095.1"/>
    </source>
</evidence>
<dbReference type="AlphaFoldDB" id="A0A7M5XE87"/>
<dbReference type="InterPro" id="IPR000742">
    <property type="entry name" value="EGF"/>
</dbReference>
<feature type="disulfide bond" evidence="1">
    <location>
        <begin position="127"/>
        <end position="144"/>
    </location>
</feature>
<organism evidence="4 5">
    <name type="scientific">Clytia hemisphaerica</name>
    <dbReference type="NCBI Taxonomy" id="252671"/>
    <lineage>
        <taxon>Eukaryota</taxon>
        <taxon>Metazoa</taxon>
        <taxon>Cnidaria</taxon>
        <taxon>Hydrozoa</taxon>
        <taxon>Hydroidolina</taxon>
        <taxon>Leptothecata</taxon>
        <taxon>Obeliida</taxon>
        <taxon>Clytiidae</taxon>
        <taxon>Clytia</taxon>
    </lineage>
</organism>
<accession>A0A7M5XE87</accession>
<protein>
    <recommendedName>
        <fullName evidence="3">EGF-like domain-containing protein</fullName>
    </recommendedName>
</protein>